<keyword evidence="3" id="KW-1185">Reference proteome</keyword>
<protein>
    <submittedName>
        <fullName evidence="2">Hydantoinase subunit beta</fullName>
    </submittedName>
</protein>
<dbReference type="InterPro" id="IPR043129">
    <property type="entry name" value="ATPase_NBD"/>
</dbReference>
<evidence type="ECO:0000313" key="2">
    <source>
        <dbReference type="EMBL" id="KTR38558.1"/>
    </source>
</evidence>
<dbReference type="Proteomes" id="UP000078335">
    <property type="component" value="Unassembled WGS sequence"/>
</dbReference>
<name>A0ABR5S3Y8_9MICO</name>
<comment type="caution">
    <text evidence="2">The sequence shown here is derived from an EMBL/GenBank/DDBJ whole genome shotgun (WGS) entry which is preliminary data.</text>
</comment>
<dbReference type="InterPro" id="IPR002821">
    <property type="entry name" value="Hydantoinase_A"/>
</dbReference>
<evidence type="ECO:0000259" key="1">
    <source>
        <dbReference type="Pfam" id="PF01968"/>
    </source>
</evidence>
<proteinExistence type="predicted"/>
<dbReference type="InterPro" id="IPR045079">
    <property type="entry name" value="Oxoprolinase-like"/>
</dbReference>
<feature type="non-terminal residue" evidence="2">
    <location>
        <position position="1"/>
    </location>
</feature>
<reference evidence="2 3" key="1">
    <citation type="journal article" date="2016" name="Front. Microbiol.">
        <title>Genomic Resource of Rice Seed Associated Bacteria.</title>
        <authorList>
            <person name="Midha S."/>
            <person name="Bansal K."/>
            <person name="Sharma S."/>
            <person name="Kumar N."/>
            <person name="Patil P.P."/>
            <person name="Chaudhry V."/>
            <person name="Patil P.B."/>
        </authorList>
    </citation>
    <scope>NUCLEOTIDE SEQUENCE [LARGE SCALE GENOMIC DNA]</scope>
    <source>
        <strain evidence="2 3">NS263</strain>
    </source>
</reference>
<sequence>GTTSDVGVLTGGFPREATGEVAVAGIRTNFRMPDVLSIGIGGGSRIREDGALVGPDSVGYRLTEEGLVFGGDTLTATDVAVRGGRGAIGDTSRVAGVPAEVAERALAVIAERVADVVERMRTSSDPLPVVAVGGGSVLLPDTLPGLGTVHRPEHYSVANAIGAAIAQVSGEVDKVYAISDGKRSAVVDEARQEAVDRAVAAGADPSSVAIVDFDEVPIPYLPGNATRIRAKAVGDLALGTLVR</sequence>
<dbReference type="EMBL" id="LDRB01000074">
    <property type="protein sequence ID" value="KTR38558.1"/>
    <property type="molecule type" value="Genomic_DNA"/>
</dbReference>
<feature type="domain" description="Hydantoinase A/oxoprolinase" evidence="1">
    <location>
        <begin position="1"/>
        <end position="81"/>
    </location>
</feature>
<gene>
    <name evidence="2" type="ORF">NS263_13000</name>
</gene>
<organism evidence="2 3">
    <name type="scientific">Curtobacterium oceanosedimentum</name>
    <dbReference type="NCBI Taxonomy" id="465820"/>
    <lineage>
        <taxon>Bacteria</taxon>
        <taxon>Bacillati</taxon>
        <taxon>Actinomycetota</taxon>
        <taxon>Actinomycetes</taxon>
        <taxon>Micrococcales</taxon>
        <taxon>Microbacteriaceae</taxon>
        <taxon>Curtobacterium</taxon>
    </lineage>
</organism>
<dbReference type="RefSeq" id="WP_275935059.1">
    <property type="nucleotide sequence ID" value="NZ_LDRB01000074.1"/>
</dbReference>
<dbReference type="PANTHER" id="PTHR11365:SF10">
    <property type="entry name" value="HYDANTOINASE_OXOPROLINASE"/>
    <property type="match status" value="1"/>
</dbReference>
<dbReference type="PANTHER" id="PTHR11365">
    <property type="entry name" value="5-OXOPROLINASE RELATED"/>
    <property type="match status" value="1"/>
</dbReference>
<dbReference type="Pfam" id="PF01968">
    <property type="entry name" value="Hydantoinase_A"/>
    <property type="match status" value="1"/>
</dbReference>
<accession>A0ABR5S3Y8</accession>
<dbReference type="SUPFAM" id="SSF53067">
    <property type="entry name" value="Actin-like ATPase domain"/>
    <property type="match status" value="1"/>
</dbReference>
<evidence type="ECO:0000313" key="3">
    <source>
        <dbReference type="Proteomes" id="UP000078335"/>
    </source>
</evidence>